<organism evidence="1 2">
    <name type="scientific">Adonisia turfae CCMR0081</name>
    <dbReference type="NCBI Taxonomy" id="2292702"/>
    <lineage>
        <taxon>Bacteria</taxon>
        <taxon>Bacillati</taxon>
        <taxon>Cyanobacteriota</taxon>
        <taxon>Adonisia</taxon>
        <taxon>Adonisia turfae</taxon>
    </lineage>
</organism>
<sequence length="401" mass="45381">MAALETEQITSEIEFFNYIDQATLLNMDEYPAHPQLYLPRVYEDVAQMLNGVDILENDFGTFQVVDAVEGASYFSVSGPFIAHGTLVSVDGEDIKEELDDVVPLWADDCRFHCELAISVKFINRTYQQAGVYALLEEIKGDYDIYFEELSAFFNQVLRDQNSPYRLYTIGPSFDPRVFTDVRTLESNDNRLGFIALTEDQKANFFDRNHIAFSDSSLYSEQPGLRSEVVGKIVDSLETTGVLSHLNDEQIALGKGRLAQNYVTHSGQILSVFDDVIYNIFSLSGEGDGLYQELTLALADISRGAFQPSNFELVYDEVSQTERYSFDVNGNRYSKSFQADNEWASISDIVLFVATTTARENLEGRFYQLKDQYDTLSGYIFLSDAQYEALNDFGVFDIQSID</sequence>
<keyword evidence="2" id="KW-1185">Reference proteome</keyword>
<gene>
    <name evidence="1" type="ORF">DXZ20_36115</name>
</gene>
<dbReference type="Proteomes" id="UP000481033">
    <property type="component" value="Unassembled WGS sequence"/>
</dbReference>
<evidence type="ECO:0000313" key="2">
    <source>
        <dbReference type="Proteomes" id="UP000481033"/>
    </source>
</evidence>
<name>A0A6M0RXK1_9CYAN</name>
<proteinExistence type="predicted"/>
<dbReference type="RefSeq" id="WP_163703241.1">
    <property type="nucleotide sequence ID" value="NZ_QXHD01000004.1"/>
</dbReference>
<accession>A0A6M0RXK1</accession>
<dbReference type="EMBL" id="QXHD01000004">
    <property type="protein sequence ID" value="NEZ60968.1"/>
    <property type="molecule type" value="Genomic_DNA"/>
</dbReference>
<evidence type="ECO:0000313" key="1">
    <source>
        <dbReference type="EMBL" id="NEZ60968.1"/>
    </source>
</evidence>
<protein>
    <submittedName>
        <fullName evidence="1">Uncharacterized protein</fullName>
    </submittedName>
</protein>
<reference evidence="1 2" key="1">
    <citation type="journal article" date="2020" name="Microb. Ecol.">
        <title>Ecogenomics of the Marine Benthic Filamentous Cyanobacterium Adonisia.</title>
        <authorList>
            <person name="Walter J.M."/>
            <person name="Coutinho F.H."/>
            <person name="Leomil L."/>
            <person name="Hargreaves P.I."/>
            <person name="Campeao M.E."/>
            <person name="Vieira V.V."/>
            <person name="Silva B.S."/>
            <person name="Fistarol G.O."/>
            <person name="Salomon P.S."/>
            <person name="Sawabe T."/>
            <person name="Mino S."/>
            <person name="Hosokawa M."/>
            <person name="Miyashita H."/>
            <person name="Maruyama F."/>
            <person name="van Verk M.C."/>
            <person name="Dutilh B.E."/>
            <person name="Thompson C.C."/>
            <person name="Thompson F.L."/>
        </authorList>
    </citation>
    <scope>NUCLEOTIDE SEQUENCE [LARGE SCALE GENOMIC DNA]</scope>
    <source>
        <strain evidence="1 2">CCMR0081</strain>
    </source>
</reference>
<dbReference type="AlphaFoldDB" id="A0A6M0RXK1"/>
<comment type="caution">
    <text evidence="1">The sequence shown here is derived from an EMBL/GenBank/DDBJ whole genome shotgun (WGS) entry which is preliminary data.</text>
</comment>